<dbReference type="Proteomes" id="UP000251314">
    <property type="component" value="Unassembled WGS sequence"/>
</dbReference>
<protein>
    <recommendedName>
        <fullName evidence="9">Retrotransposon gag domain-containing protein</fullName>
    </recommendedName>
</protein>
<evidence type="ECO:0008006" key="9">
    <source>
        <dbReference type="Google" id="ProtNLM"/>
    </source>
</evidence>
<evidence type="ECO:0000313" key="8">
    <source>
        <dbReference type="Proteomes" id="UP000251314"/>
    </source>
</evidence>
<sequence length="152" mass="17029">MKTDLRVAFEPPQDEMVQRSAFLSLNQGHMALIEYIQRARHLISCITTSPVDMATQAHVFVSGTNAGYQRFYLTRKIPSTLEEAFSVALREDYSVAASVAFDFSRAPASEPKPEPMEIDAIWHYDGRRGATSSARPPRFANTRPAPLEMLPL</sequence>
<dbReference type="EMBL" id="RCML01000285">
    <property type="protein sequence ID" value="KAG2982218.1"/>
    <property type="molecule type" value="Genomic_DNA"/>
</dbReference>
<evidence type="ECO:0000256" key="1">
    <source>
        <dbReference type="SAM" id="MobiDB-lite"/>
    </source>
</evidence>
<keyword evidence="8" id="KW-1185">Reference proteome</keyword>
<name>A0A329SFJ2_9STRA</name>
<dbReference type="EMBL" id="RCMI01000266">
    <property type="protein sequence ID" value="KAG2921275.1"/>
    <property type="molecule type" value="Genomic_DNA"/>
</dbReference>
<evidence type="ECO:0000313" key="6">
    <source>
        <dbReference type="EMBL" id="KAG3218381.1"/>
    </source>
</evidence>
<evidence type="ECO:0000313" key="5">
    <source>
        <dbReference type="EMBL" id="KAG2982218.1"/>
    </source>
</evidence>
<comment type="caution">
    <text evidence="7">The sequence shown here is derived from an EMBL/GenBank/DDBJ whole genome shotgun (WGS) entry which is preliminary data.</text>
</comment>
<dbReference type="EMBL" id="MJFZ01000187">
    <property type="protein sequence ID" value="RAW34856.1"/>
    <property type="molecule type" value="Genomic_DNA"/>
</dbReference>
<feature type="region of interest" description="Disordered" evidence="1">
    <location>
        <begin position="128"/>
        <end position="152"/>
    </location>
</feature>
<dbReference type="EMBL" id="RCMV01000365">
    <property type="protein sequence ID" value="KAG3218381.1"/>
    <property type="molecule type" value="Genomic_DNA"/>
</dbReference>
<evidence type="ECO:0000313" key="7">
    <source>
        <dbReference type="EMBL" id="RAW34856.1"/>
    </source>
</evidence>
<proteinExistence type="predicted"/>
<dbReference type="Proteomes" id="UP000760860">
    <property type="component" value="Unassembled WGS sequence"/>
</dbReference>
<evidence type="ECO:0000313" key="3">
    <source>
        <dbReference type="EMBL" id="KAG2921275.1"/>
    </source>
</evidence>
<dbReference type="EMBL" id="RCMK01000375">
    <property type="protein sequence ID" value="KAG2932695.1"/>
    <property type="molecule type" value="Genomic_DNA"/>
</dbReference>
<dbReference type="VEuPathDB" id="FungiDB:PC110_g8836"/>
<dbReference type="EMBL" id="RCMG01000401">
    <property type="protein sequence ID" value="KAG2854937.1"/>
    <property type="molecule type" value="Genomic_DNA"/>
</dbReference>
<organism evidence="7 8">
    <name type="scientific">Phytophthora cactorum</name>
    <dbReference type="NCBI Taxonomy" id="29920"/>
    <lineage>
        <taxon>Eukaryota</taxon>
        <taxon>Sar</taxon>
        <taxon>Stramenopiles</taxon>
        <taxon>Oomycota</taxon>
        <taxon>Peronosporomycetes</taxon>
        <taxon>Peronosporales</taxon>
        <taxon>Peronosporaceae</taxon>
        <taxon>Phytophthora</taxon>
    </lineage>
</organism>
<gene>
    <name evidence="7" type="ORF">PC110_g8836</name>
    <name evidence="2" type="ORF">PC113_g12876</name>
    <name evidence="3" type="ORF">PC115_g9573</name>
    <name evidence="4" type="ORF">PC117_g13081</name>
    <name evidence="5" type="ORF">PC118_g10106</name>
    <name evidence="6" type="ORF">PC129_g10802</name>
</gene>
<reference evidence="7 8" key="1">
    <citation type="submission" date="2018-01" db="EMBL/GenBank/DDBJ databases">
        <title>Draft genome of the strawberry crown rot pathogen Phytophthora cactorum.</title>
        <authorList>
            <person name="Armitage A.D."/>
            <person name="Lysoe E."/>
            <person name="Nellist C.F."/>
            <person name="Harrison R.J."/>
            <person name="Brurberg M.B."/>
        </authorList>
    </citation>
    <scope>NUCLEOTIDE SEQUENCE [LARGE SCALE GENOMIC DNA]</scope>
    <source>
        <strain evidence="7 8">10300</strain>
    </source>
</reference>
<evidence type="ECO:0000313" key="2">
    <source>
        <dbReference type="EMBL" id="KAG2854937.1"/>
    </source>
</evidence>
<dbReference type="Proteomes" id="UP000774804">
    <property type="component" value="Unassembled WGS sequence"/>
</dbReference>
<evidence type="ECO:0000313" key="4">
    <source>
        <dbReference type="EMBL" id="KAG2932695.1"/>
    </source>
</evidence>
<dbReference type="Proteomes" id="UP000735874">
    <property type="component" value="Unassembled WGS sequence"/>
</dbReference>
<accession>A0A329SFJ2</accession>
<dbReference type="Proteomes" id="UP000736787">
    <property type="component" value="Unassembled WGS sequence"/>
</dbReference>
<reference evidence="6" key="2">
    <citation type="submission" date="2018-05" db="EMBL/GenBank/DDBJ databases">
        <title>Effector identification in a new, highly contiguous assembly of the strawberry crown rot pathogen Phytophthora cactorum.</title>
        <authorList>
            <person name="Armitage A.D."/>
            <person name="Nellist C.F."/>
            <person name="Bates H."/>
            <person name="Vickerstaff R.J."/>
            <person name="Harrison R.J."/>
        </authorList>
    </citation>
    <scope>NUCLEOTIDE SEQUENCE</scope>
    <source>
        <strain evidence="2">15-7</strain>
        <strain evidence="3">4032</strain>
        <strain evidence="4">4040</strain>
        <strain evidence="5">P415</strain>
        <strain evidence="6">P421</strain>
    </source>
</reference>
<dbReference type="AlphaFoldDB" id="A0A329SFJ2"/>
<dbReference type="Proteomes" id="UP000697107">
    <property type="component" value="Unassembled WGS sequence"/>
</dbReference>
<dbReference type="OrthoDB" id="125575at2759"/>